<dbReference type="AlphaFoldDB" id="T1CD62"/>
<dbReference type="EMBL" id="AUZY01000178">
    <property type="protein sequence ID" value="EQD79383.1"/>
    <property type="molecule type" value="Genomic_DNA"/>
</dbReference>
<dbReference type="Pfam" id="PF00496">
    <property type="entry name" value="SBP_bac_5"/>
    <property type="match status" value="1"/>
</dbReference>
<organism evidence="2">
    <name type="scientific">mine drainage metagenome</name>
    <dbReference type="NCBI Taxonomy" id="410659"/>
    <lineage>
        <taxon>unclassified sequences</taxon>
        <taxon>metagenomes</taxon>
        <taxon>ecological metagenomes</taxon>
    </lineage>
</organism>
<protein>
    <submittedName>
        <fullName evidence="2">Extracellular solute-binding protein family 5</fullName>
    </submittedName>
</protein>
<sequence length="178" mass="19456">MPVTGFSEFVPNPLYSGPVKPRLARFEEVPFTTTTAEVDALRAGTIDFGYLPLNDLATKAELERLGYRLVAWPQYGWTGILLQYSNGVAGRILAQLPVRQAMEHLVNMGRVLKVVLHGYGHYFSGPVPTNGPFANAADRHDPYPYSVSAARSVLRSHGWTVRPNGESTCSRPGSGPAE</sequence>
<feature type="non-terminal residue" evidence="2">
    <location>
        <position position="178"/>
    </location>
</feature>
<dbReference type="Gene3D" id="3.10.105.10">
    <property type="entry name" value="Dipeptide-binding Protein, Domain 3"/>
    <property type="match status" value="1"/>
</dbReference>
<dbReference type="SUPFAM" id="SSF53850">
    <property type="entry name" value="Periplasmic binding protein-like II"/>
    <property type="match status" value="1"/>
</dbReference>
<gene>
    <name evidence="2" type="ORF">B1B_00232</name>
</gene>
<dbReference type="InterPro" id="IPR000914">
    <property type="entry name" value="SBP_5_dom"/>
</dbReference>
<evidence type="ECO:0000313" key="2">
    <source>
        <dbReference type="EMBL" id="EQD79383.1"/>
    </source>
</evidence>
<feature type="domain" description="Solute-binding protein family 5" evidence="1">
    <location>
        <begin position="8"/>
        <end position="166"/>
    </location>
</feature>
<name>T1CD62_9ZZZZ</name>
<accession>T1CD62</accession>
<comment type="caution">
    <text evidence="2">The sequence shown here is derived from an EMBL/GenBank/DDBJ whole genome shotgun (WGS) entry which is preliminary data.</text>
</comment>
<reference evidence="2" key="1">
    <citation type="submission" date="2013-08" db="EMBL/GenBank/DDBJ databases">
        <authorList>
            <person name="Mendez C."/>
            <person name="Richter M."/>
            <person name="Ferrer M."/>
            <person name="Sanchez J."/>
        </authorList>
    </citation>
    <scope>NUCLEOTIDE SEQUENCE</scope>
</reference>
<dbReference type="Gene3D" id="3.40.190.10">
    <property type="entry name" value="Periplasmic binding protein-like II"/>
    <property type="match status" value="1"/>
</dbReference>
<evidence type="ECO:0000259" key="1">
    <source>
        <dbReference type="Pfam" id="PF00496"/>
    </source>
</evidence>
<proteinExistence type="predicted"/>
<reference evidence="2" key="2">
    <citation type="journal article" date="2014" name="ISME J.">
        <title>Microbial stratification in low pH oxic and suboxic macroscopic growths along an acid mine drainage.</title>
        <authorList>
            <person name="Mendez-Garcia C."/>
            <person name="Mesa V."/>
            <person name="Sprenger R.R."/>
            <person name="Richter M."/>
            <person name="Diez M.S."/>
            <person name="Solano J."/>
            <person name="Bargiela R."/>
            <person name="Golyshina O.V."/>
            <person name="Manteca A."/>
            <person name="Ramos J.L."/>
            <person name="Gallego J.R."/>
            <person name="Llorente I."/>
            <person name="Martins Dos Santos V.A."/>
            <person name="Jensen O.N."/>
            <person name="Pelaez A.I."/>
            <person name="Sanchez J."/>
            <person name="Ferrer M."/>
        </authorList>
    </citation>
    <scope>NUCLEOTIDE SEQUENCE</scope>
</reference>